<reference evidence="1 2" key="1">
    <citation type="submission" date="2015-09" db="EMBL/GenBank/DDBJ databases">
        <title>Genome announcement of multiple Pseudomonas syringae strains.</title>
        <authorList>
            <person name="Thakur S."/>
            <person name="Wang P.W."/>
            <person name="Gong Y."/>
            <person name="Weir B.S."/>
            <person name="Guttman D.S."/>
        </authorList>
    </citation>
    <scope>NUCLEOTIDE SEQUENCE [LARGE SCALE GENOMIC DNA]</scope>
    <source>
        <strain evidence="1 2">ICMP3956</strain>
    </source>
</reference>
<organism evidence="1 2">
    <name type="scientific">Pseudomonas syringae pv. primulae</name>
    <dbReference type="NCBI Taxonomy" id="251707"/>
    <lineage>
        <taxon>Bacteria</taxon>
        <taxon>Pseudomonadati</taxon>
        <taxon>Pseudomonadota</taxon>
        <taxon>Gammaproteobacteria</taxon>
        <taxon>Pseudomonadales</taxon>
        <taxon>Pseudomonadaceae</taxon>
        <taxon>Pseudomonas</taxon>
    </lineage>
</organism>
<dbReference type="AlphaFoldDB" id="A0A0Q0ATJ4"/>
<comment type="caution">
    <text evidence="1">The sequence shown here is derived from an EMBL/GenBank/DDBJ whole genome shotgun (WGS) entry which is preliminary data.</text>
</comment>
<evidence type="ECO:0000313" key="2">
    <source>
        <dbReference type="Proteomes" id="UP000050562"/>
    </source>
</evidence>
<accession>A0A0Q0ATJ4</accession>
<evidence type="ECO:0000313" key="1">
    <source>
        <dbReference type="EMBL" id="KPY37145.1"/>
    </source>
</evidence>
<protein>
    <submittedName>
        <fullName evidence="1">Uncharacterized protein</fullName>
    </submittedName>
</protein>
<dbReference type="Proteomes" id="UP000050562">
    <property type="component" value="Unassembled WGS sequence"/>
</dbReference>
<proteinExistence type="predicted"/>
<dbReference type="EMBL" id="LJRC01000125">
    <property type="protein sequence ID" value="KPY37145.1"/>
    <property type="molecule type" value="Genomic_DNA"/>
</dbReference>
<dbReference type="PATRIC" id="fig|251707.3.peg.345"/>
<gene>
    <name evidence="1" type="ORF">ALO52_04287</name>
</gene>
<sequence>MGRDRDKGQNGAVAVVGSLYVTRIREGKKRCAYPKVLLHILIHERPVTVGSRRLICR</sequence>
<name>A0A0Q0ATJ4_9PSED</name>